<protein>
    <submittedName>
        <fullName evidence="1">Uncharacterized protein</fullName>
    </submittedName>
</protein>
<reference evidence="1 2" key="1">
    <citation type="journal article" date="2022" name="Hortic Res">
        <title>A haplotype resolved chromosomal level avocado genome allows analysis of novel avocado genes.</title>
        <authorList>
            <person name="Nath O."/>
            <person name="Fletcher S.J."/>
            <person name="Hayward A."/>
            <person name="Shaw L.M."/>
            <person name="Masouleh A.K."/>
            <person name="Furtado A."/>
            <person name="Henry R.J."/>
            <person name="Mitter N."/>
        </authorList>
    </citation>
    <scope>NUCLEOTIDE SEQUENCE [LARGE SCALE GENOMIC DNA]</scope>
    <source>
        <strain evidence="2">cv. Hass</strain>
    </source>
</reference>
<evidence type="ECO:0000313" key="1">
    <source>
        <dbReference type="EMBL" id="KAJ8648106.1"/>
    </source>
</evidence>
<dbReference type="EMBL" id="CM056809">
    <property type="protein sequence ID" value="KAJ8648106.1"/>
    <property type="molecule type" value="Genomic_DNA"/>
</dbReference>
<comment type="caution">
    <text evidence="1">The sequence shown here is derived from an EMBL/GenBank/DDBJ whole genome shotgun (WGS) entry which is preliminary data.</text>
</comment>
<proteinExistence type="predicted"/>
<gene>
    <name evidence="1" type="ORF">MRB53_001129</name>
</gene>
<name>A0ACC2MQZ3_PERAE</name>
<keyword evidence="2" id="KW-1185">Reference proteome</keyword>
<dbReference type="Proteomes" id="UP001234297">
    <property type="component" value="Chromosome 1"/>
</dbReference>
<evidence type="ECO:0000313" key="2">
    <source>
        <dbReference type="Proteomes" id="UP001234297"/>
    </source>
</evidence>
<organism evidence="1 2">
    <name type="scientific">Persea americana</name>
    <name type="common">Avocado</name>
    <dbReference type="NCBI Taxonomy" id="3435"/>
    <lineage>
        <taxon>Eukaryota</taxon>
        <taxon>Viridiplantae</taxon>
        <taxon>Streptophyta</taxon>
        <taxon>Embryophyta</taxon>
        <taxon>Tracheophyta</taxon>
        <taxon>Spermatophyta</taxon>
        <taxon>Magnoliopsida</taxon>
        <taxon>Magnoliidae</taxon>
        <taxon>Laurales</taxon>
        <taxon>Lauraceae</taxon>
        <taxon>Persea</taxon>
    </lineage>
</organism>
<accession>A0ACC2MQZ3</accession>
<sequence>MGGRKIQVQLECFGSGRMEAPGAPLMLKLQPAEDPSNVKAIRTSEHSRIETKPFCCFSSWRRGSKLRRLDSSGEILQGGEGCPLDSKENTLLQLYGHSLETEGGKLGGKRRGEGEGEGEGERRRRKKRKRRGNLAVEAATARRSGEPAPATTMAMKVASNPGGS</sequence>